<dbReference type="GO" id="GO:0004888">
    <property type="term" value="F:transmembrane signaling receptor activity"/>
    <property type="evidence" value="ECO:0007669"/>
    <property type="project" value="InterPro"/>
</dbReference>
<comment type="subcellular location">
    <subcellularLocation>
        <location evidence="1">Cell inner membrane</location>
        <topology evidence="1">Multi-pass membrane protein</topology>
    </subcellularLocation>
</comment>
<dbReference type="InterPro" id="IPR000727">
    <property type="entry name" value="T_SNARE_dom"/>
</dbReference>
<dbReference type="CDD" id="cd11386">
    <property type="entry name" value="MCP_signal"/>
    <property type="match status" value="1"/>
</dbReference>
<evidence type="ECO:0000259" key="10">
    <source>
        <dbReference type="PROSITE" id="PS50111"/>
    </source>
</evidence>
<evidence type="ECO:0000256" key="7">
    <source>
        <dbReference type="ARBA" id="ARBA00029447"/>
    </source>
</evidence>
<evidence type="ECO:0000256" key="2">
    <source>
        <dbReference type="ARBA" id="ARBA00022519"/>
    </source>
</evidence>
<reference evidence="12 13" key="1">
    <citation type="submission" date="2020-08" db="EMBL/GenBank/DDBJ databases">
        <title>Oceanospirillum sp. nov. isolated from marine sediment.</title>
        <authorList>
            <person name="Ji X."/>
        </authorList>
    </citation>
    <scope>NUCLEOTIDE SEQUENCE [LARGE SCALE GENOMIC DNA]</scope>
    <source>
        <strain evidence="12 13">D5</strain>
    </source>
</reference>
<evidence type="ECO:0000256" key="6">
    <source>
        <dbReference type="ARBA" id="ARBA00023224"/>
    </source>
</evidence>
<protein>
    <submittedName>
        <fullName evidence="12">Methyl-accepting chemotaxis protein</fullName>
    </submittedName>
</protein>
<keyword evidence="3 9" id="KW-0812">Transmembrane</keyword>
<evidence type="ECO:0000313" key="13">
    <source>
        <dbReference type="Proteomes" id="UP000565262"/>
    </source>
</evidence>
<dbReference type="Pfam" id="PF12729">
    <property type="entry name" value="4HB_MCP_1"/>
    <property type="match status" value="1"/>
</dbReference>
<keyword evidence="13" id="KW-1185">Reference proteome</keyword>
<feature type="domain" description="T-SNARE coiled-coil homology" evidence="11">
    <location>
        <begin position="469"/>
        <end position="531"/>
    </location>
</feature>
<accession>A0A839ISF6</accession>
<comment type="caution">
    <text evidence="12">The sequence shown here is derived from an EMBL/GenBank/DDBJ whole genome shotgun (WGS) entry which is preliminary data.</text>
</comment>
<dbReference type="Proteomes" id="UP000565262">
    <property type="component" value="Unassembled WGS sequence"/>
</dbReference>
<dbReference type="PROSITE" id="PS50192">
    <property type="entry name" value="T_SNARE"/>
    <property type="match status" value="1"/>
</dbReference>
<organism evidence="12 13">
    <name type="scientific">Oceanospirillum sediminis</name>
    <dbReference type="NCBI Taxonomy" id="2760088"/>
    <lineage>
        <taxon>Bacteria</taxon>
        <taxon>Pseudomonadati</taxon>
        <taxon>Pseudomonadota</taxon>
        <taxon>Gammaproteobacteria</taxon>
        <taxon>Oceanospirillales</taxon>
        <taxon>Oceanospirillaceae</taxon>
        <taxon>Oceanospirillum</taxon>
    </lineage>
</organism>
<evidence type="ECO:0000256" key="5">
    <source>
        <dbReference type="ARBA" id="ARBA00023136"/>
    </source>
</evidence>
<keyword evidence="5 9" id="KW-0472">Membrane</keyword>
<dbReference type="InterPro" id="IPR004090">
    <property type="entry name" value="Chemotax_Me-accpt_rcpt"/>
</dbReference>
<keyword evidence="4 9" id="KW-1133">Transmembrane helix</keyword>
<proteinExistence type="inferred from homology"/>
<dbReference type="GO" id="GO:0007165">
    <property type="term" value="P:signal transduction"/>
    <property type="evidence" value="ECO:0007669"/>
    <property type="project" value="UniProtKB-KW"/>
</dbReference>
<dbReference type="FunFam" id="1.10.287.950:FF:000001">
    <property type="entry name" value="Methyl-accepting chemotaxis sensory transducer"/>
    <property type="match status" value="1"/>
</dbReference>
<comment type="similarity">
    <text evidence="7">Belongs to the methyl-accepting chemotaxis (MCP) protein family.</text>
</comment>
<dbReference type="InterPro" id="IPR024478">
    <property type="entry name" value="HlyB_4HB_MCP"/>
</dbReference>
<sequence>MSQQQPQQLSSARSEMPFRLRLSLGFCIPLAALIILGIVSVWGMKEIAQGLKTVYEDRVIPLNSLKTIADDYAILIIDAVNKADAGMITSNEARQSIDQARERISTLWSEYLQTKLTPQEEHLAREAETLFVDANRDIQRALQVLNTMPADAEGKLDSLNGSLYLTIDPISKKITELVQLQLDVARNEYLEAQSRDAGIENIVIAIMALALTGSSAAGLYIVSRVSRQLGGEPEKVRVKTTLVASGDLTIEAPDDAHPASIMAAVGTMARDLENVVTDVKNATQDIAALGTQLHQRTESTRNLLQTQTNETSQIASAITEMNATVHEVAKSTAQAAEASHTVETEMQNGLTIVDESIRSIHHLADEVNQSVKVITRLAKDSEEVETILEVIGDIAEQTNLLALNAAIEAARAGEQGRGFAVVADEVRTLASRTHDSTQQIQGMVQRIQSSVSEAVKVMHSNEEEAKHAVTLAEQTRESLRKINNAACTVNDMNIQIASAAEEQSLVAEEIHRNVAVINDITHTSNDAFKEVWQAASNLESMAEHLEQHIGYFRLKNTAVNP</sequence>
<dbReference type="PANTHER" id="PTHR32089:SF119">
    <property type="entry name" value="METHYL-ACCEPTING CHEMOTAXIS PROTEIN CTPL"/>
    <property type="match status" value="1"/>
</dbReference>
<gene>
    <name evidence="12" type="ORF">H4O21_13370</name>
</gene>
<dbReference type="PANTHER" id="PTHR32089">
    <property type="entry name" value="METHYL-ACCEPTING CHEMOTAXIS PROTEIN MCPB"/>
    <property type="match status" value="1"/>
</dbReference>
<evidence type="ECO:0000256" key="3">
    <source>
        <dbReference type="ARBA" id="ARBA00022692"/>
    </source>
</evidence>
<dbReference type="SUPFAM" id="SSF58104">
    <property type="entry name" value="Methyl-accepting chemotaxis protein (MCP) signaling domain"/>
    <property type="match status" value="1"/>
</dbReference>
<evidence type="ECO:0000256" key="1">
    <source>
        <dbReference type="ARBA" id="ARBA00004429"/>
    </source>
</evidence>
<keyword evidence="2" id="KW-0997">Cell inner membrane</keyword>
<keyword evidence="2" id="KW-1003">Cell membrane</keyword>
<evidence type="ECO:0000313" key="12">
    <source>
        <dbReference type="EMBL" id="MBB1487600.1"/>
    </source>
</evidence>
<dbReference type="PRINTS" id="PR00260">
    <property type="entry name" value="CHEMTRNSDUCR"/>
</dbReference>
<dbReference type="GO" id="GO:0005886">
    <property type="term" value="C:plasma membrane"/>
    <property type="evidence" value="ECO:0007669"/>
    <property type="project" value="UniProtKB-SubCell"/>
</dbReference>
<dbReference type="InterPro" id="IPR004089">
    <property type="entry name" value="MCPsignal_dom"/>
</dbReference>
<evidence type="ECO:0000256" key="9">
    <source>
        <dbReference type="SAM" id="Phobius"/>
    </source>
</evidence>
<dbReference type="Pfam" id="PF00015">
    <property type="entry name" value="MCPsignal"/>
    <property type="match status" value="1"/>
</dbReference>
<evidence type="ECO:0000256" key="4">
    <source>
        <dbReference type="ARBA" id="ARBA00022989"/>
    </source>
</evidence>
<dbReference type="Gene3D" id="1.10.287.950">
    <property type="entry name" value="Methyl-accepting chemotaxis protein"/>
    <property type="match status" value="1"/>
</dbReference>
<dbReference type="GO" id="GO:0006935">
    <property type="term" value="P:chemotaxis"/>
    <property type="evidence" value="ECO:0007669"/>
    <property type="project" value="InterPro"/>
</dbReference>
<dbReference type="RefSeq" id="WP_182809374.1">
    <property type="nucleotide sequence ID" value="NZ_JACJFM010000016.1"/>
</dbReference>
<evidence type="ECO:0000259" key="11">
    <source>
        <dbReference type="PROSITE" id="PS50192"/>
    </source>
</evidence>
<name>A0A839ISF6_9GAMM</name>
<dbReference type="PROSITE" id="PS50111">
    <property type="entry name" value="CHEMOTAXIS_TRANSDUC_2"/>
    <property type="match status" value="1"/>
</dbReference>
<dbReference type="AlphaFoldDB" id="A0A839ISF6"/>
<feature type="transmembrane region" description="Helical" evidence="9">
    <location>
        <begin position="20"/>
        <end position="42"/>
    </location>
</feature>
<dbReference type="SMART" id="SM00283">
    <property type="entry name" value="MA"/>
    <property type="match status" value="1"/>
</dbReference>
<dbReference type="EMBL" id="JACJFM010000016">
    <property type="protein sequence ID" value="MBB1487600.1"/>
    <property type="molecule type" value="Genomic_DNA"/>
</dbReference>
<feature type="domain" description="Methyl-accepting transducer" evidence="10">
    <location>
        <begin position="282"/>
        <end position="518"/>
    </location>
</feature>
<evidence type="ECO:0000256" key="8">
    <source>
        <dbReference type="PROSITE-ProRule" id="PRU00284"/>
    </source>
</evidence>
<keyword evidence="6 8" id="KW-0807">Transducer</keyword>